<reference evidence="5" key="1">
    <citation type="submission" date="2024-06" db="EMBL/GenBank/DDBJ databases">
        <authorList>
            <person name="Liu X."/>
            <person name="Lenzi L."/>
            <person name="Haldenby T S."/>
            <person name="Uol C."/>
        </authorList>
    </citation>
    <scope>NUCLEOTIDE SEQUENCE</scope>
</reference>
<dbReference type="Gene3D" id="3.30.30.30">
    <property type="match status" value="1"/>
</dbReference>
<dbReference type="InterPro" id="IPR029047">
    <property type="entry name" value="HSP70_peptide-bd_sf"/>
</dbReference>
<dbReference type="GO" id="GO:0005524">
    <property type="term" value="F:ATP binding"/>
    <property type="evidence" value="ECO:0007669"/>
    <property type="project" value="UniProtKB-KW"/>
</dbReference>
<dbReference type="GO" id="GO:0005829">
    <property type="term" value="C:cytosol"/>
    <property type="evidence" value="ECO:0007669"/>
    <property type="project" value="TreeGrafter"/>
</dbReference>
<evidence type="ECO:0000313" key="6">
    <source>
        <dbReference type="Proteomes" id="UP001497525"/>
    </source>
</evidence>
<evidence type="ECO:0000256" key="3">
    <source>
        <dbReference type="ARBA" id="ARBA00022840"/>
    </source>
</evidence>
<feature type="coiled-coil region" evidence="4">
    <location>
        <begin position="850"/>
        <end position="891"/>
    </location>
</feature>
<keyword evidence="2" id="KW-0547">Nucleotide-binding</keyword>
<comment type="caution">
    <text evidence="5">The sequence shown here is derived from an EMBL/GenBank/DDBJ whole genome shotgun (WGS) entry which is preliminary data.</text>
</comment>
<dbReference type="PANTHER" id="PTHR45639:SF4">
    <property type="entry name" value="HSC70CB, ISOFORM G"/>
    <property type="match status" value="1"/>
</dbReference>
<dbReference type="AlphaFoldDB" id="A0AAV2TJT5"/>
<dbReference type="GO" id="GO:0005634">
    <property type="term" value="C:nucleus"/>
    <property type="evidence" value="ECO:0007669"/>
    <property type="project" value="TreeGrafter"/>
</dbReference>
<keyword evidence="3" id="KW-0067">ATP-binding</keyword>
<comment type="similarity">
    <text evidence="1">Belongs to the heat shock protein 70 family.</text>
</comment>
<gene>
    <name evidence="5" type="ORF">CDAUBV1_LOCUS11905</name>
</gene>
<evidence type="ECO:0000256" key="1">
    <source>
        <dbReference type="ARBA" id="ARBA00007381"/>
    </source>
</evidence>
<dbReference type="PRINTS" id="PR00301">
    <property type="entry name" value="HEATSHOCK70"/>
</dbReference>
<evidence type="ECO:0000256" key="2">
    <source>
        <dbReference type="ARBA" id="ARBA00022741"/>
    </source>
</evidence>
<proteinExistence type="inferred from homology"/>
<name>A0AAV2TJT5_CALDB</name>
<dbReference type="Gene3D" id="3.30.420.40">
    <property type="match status" value="2"/>
</dbReference>
<dbReference type="SUPFAM" id="SSF100920">
    <property type="entry name" value="Heat shock protein 70kD (HSP70), peptide-binding domain"/>
    <property type="match status" value="1"/>
</dbReference>
<dbReference type="GO" id="GO:0140662">
    <property type="term" value="F:ATP-dependent protein folding chaperone"/>
    <property type="evidence" value="ECO:0007669"/>
    <property type="project" value="InterPro"/>
</dbReference>
<dbReference type="InterPro" id="IPR043129">
    <property type="entry name" value="ATPase_NBD"/>
</dbReference>
<protein>
    <submittedName>
        <fullName evidence="5">Uncharacterized protein</fullName>
    </submittedName>
</protein>
<dbReference type="Gene3D" id="3.90.640.10">
    <property type="entry name" value="Actin, Chain A, domain 4"/>
    <property type="match status" value="1"/>
</dbReference>
<evidence type="ECO:0000256" key="4">
    <source>
        <dbReference type="SAM" id="Coils"/>
    </source>
</evidence>
<organism evidence="5 6">
    <name type="scientific">Calicophoron daubneyi</name>
    <name type="common">Rumen fluke</name>
    <name type="synonym">Paramphistomum daubneyi</name>
    <dbReference type="NCBI Taxonomy" id="300641"/>
    <lineage>
        <taxon>Eukaryota</taxon>
        <taxon>Metazoa</taxon>
        <taxon>Spiralia</taxon>
        <taxon>Lophotrochozoa</taxon>
        <taxon>Platyhelminthes</taxon>
        <taxon>Trematoda</taxon>
        <taxon>Digenea</taxon>
        <taxon>Plagiorchiida</taxon>
        <taxon>Pronocephalata</taxon>
        <taxon>Paramphistomoidea</taxon>
        <taxon>Paramphistomidae</taxon>
        <taxon>Calicophoron</taxon>
    </lineage>
</organism>
<dbReference type="InterPro" id="IPR013126">
    <property type="entry name" value="Hsp_70_fam"/>
</dbReference>
<dbReference type="Pfam" id="PF00012">
    <property type="entry name" value="HSP70"/>
    <property type="match status" value="1"/>
</dbReference>
<accession>A0AAV2TJT5</accession>
<evidence type="ECO:0000313" key="5">
    <source>
        <dbReference type="EMBL" id="CAL5137618.1"/>
    </source>
</evidence>
<keyword evidence="4" id="KW-0175">Coiled coil</keyword>
<dbReference type="PANTHER" id="PTHR45639">
    <property type="entry name" value="HSC70CB, ISOFORM G-RELATED"/>
    <property type="match status" value="1"/>
</dbReference>
<dbReference type="Gene3D" id="2.60.34.10">
    <property type="entry name" value="Substrate Binding Domain Of DNAk, Chain A, domain 1"/>
    <property type="match status" value="1"/>
</dbReference>
<dbReference type="EMBL" id="CAXLJL010000412">
    <property type="protein sequence ID" value="CAL5137618.1"/>
    <property type="molecule type" value="Genomic_DNA"/>
</dbReference>
<dbReference type="SUPFAM" id="SSF53067">
    <property type="entry name" value="Actin-like ATPase domain"/>
    <property type="match status" value="2"/>
</dbReference>
<sequence length="970" mass="110762">MWTTMATGPTTWQMNPRYLTDTSDGNTLSVCVGIDIGNRNSSVAVFSRNVVKAIPDEYGLERTPSCVAFTDRLRLCGSEAKRQQISNPERTVTNFFRLVGKKPDDFIVQNEKFFSGYSLRESADGRITIPIQYRGCVQNLTPEQILAIQMKKMRSIAETYSGCEVHDVVLSIPYYFTDLERRSVMNAAYIAELRCVGLITDITAAATAYAFRNSQDQRLSGSGMLVAFVIMGHVNTQVAVYLISTACIKVIACTFDPRLGGRDFTHLIFERLAREFDDNYGEKITDSPKATVRLLEVCEKLKTCAISGHSQGPIFVERLMSQTKLHFRLETEEFKNLSESLLTRFTELLKKCLLLARLEPRDLDTVELIGGGCQLPFIKEKVLEVFGRIGRTTVDPNVAIAQGCAIQAAVRLKTFLTYPLNVIEVSPYPVELFWDFGERVNWDTDLTTEIEDGPKASGLETSISLFPQHTVLPCTKNVVFRRKAMFDFQLRYFAEGGQADASILIRSFHVSIDPQDSFSLFTVRITIVMDNNGVITVPKAQMMSETHNKNIWRPITNNHECSLHVVESAMRCTDEFLQQCKMTEMKLSAETEEEREREIAENELHKVIQATRLTFPFPSNDNNIPACVQELLALIEECDCWSRQSESFHRPDEYEERIRRIKLLLQKVKSDQNHQQLDVSVIDRLKRFISRLEDTISEINQGDRRHSHITLSQMSQLENYLAISRIRITECEDWQRGVNRKREAPQLSMAKLVTELKDMETDFQRILDGRNLPQTASPLSRKASNLILTQSPVQAGQLEHDNHVEQSGSQYLEKLLDSIQGRLKFYITNDELKKLNNISGEMCGLLFRGRAAQVEQRRELEELKAKCEERKERENELLERFRDLLDRISNAVPVCNDDSTQLDLWQSRISLLADQKRWYEKWLNEQYGAGNSDPAVRNPTKRIVQISVYLEAFETACLPILESLSPAPLN</sequence>
<dbReference type="Proteomes" id="UP001497525">
    <property type="component" value="Unassembled WGS sequence"/>
</dbReference>